<name>R7QKN2_CHOCR</name>
<evidence type="ECO:0000313" key="7">
    <source>
        <dbReference type="EMBL" id="CDF38021.1"/>
    </source>
</evidence>
<dbReference type="InterPro" id="IPR026058">
    <property type="entry name" value="LIPIN"/>
</dbReference>
<evidence type="ECO:0000256" key="3">
    <source>
        <dbReference type="ARBA" id="ARBA00012638"/>
    </source>
</evidence>
<protein>
    <recommendedName>
        <fullName evidence="3">phosphatidate phosphatase</fullName>
        <ecNumber evidence="3">3.1.3.4</ecNumber>
    </recommendedName>
</protein>
<gene>
    <name evidence="7" type="ORF">CHC_T00000518001</name>
</gene>
<dbReference type="OrthoDB" id="4567at2759"/>
<organism evidence="7 8">
    <name type="scientific">Chondrus crispus</name>
    <name type="common">Carrageen Irish moss</name>
    <name type="synonym">Polymorpha crispa</name>
    <dbReference type="NCBI Taxonomy" id="2769"/>
    <lineage>
        <taxon>Eukaryota</taxon>
        <taxon>Rhodophyta</taxon>
        <taxon>Florideophyceae</taxon>
        <taxon>Rhodymeniophycidae</taxon>
        <taxon>Gigartinales</taxon>
        <taxon>Gigartinaceae</taxon>
        <taxon>Chondrus</taxon>
    </lineage>
</organism>
<keyword evidence="8" id="KW-1185">Reference proteome</keyword>
<feature type="region of interest" description="Disordered" evidence="5">
    <location>
        <begin position="217"/>
        <end position="327"/>
    </location>
</feature>
<dbReference type="PANTHER" id="PTHR12181">
    <property type="entry name" value="LIPIN"/>
    <property type="match status" value="1"/>
</dbReference>
<proteinExistence type="inferred from homology"/>
<comment type="similarity">
    <text evidence="2">Belongs to the lipin family.</text>
</comment>
<feature type="region of interest" description="Disordered" evidence="5">
    <location>
        <begin position="396"/>
        <end position="428"/>
    </location>
</feature>
<feature type="compositionally biased region" description="Polar residues" evidence="5">
    <location>
        <begin position="590"/>
        <end position="627"/>
    </location>
</feature>
<reference evidence="8" key="1">
    <citation type="journal article" date="2013" name="Proc. Natl. Acad. Sci. U.S.A.">
        <title>Genome structure and metabolic features in the red seaweed Chondrus crispus shed light on evolution of the Archaeplastida.</title>
        <authorList>
            <person name="Collen J."/>
            <person name="Porcel B."/>
            <person name="Carre W."/>
            <person name="Ball S.G."/>
            <person name="Chaparro C."/>
            <person name="Tonon T."/>
            <person name="Barbeyron T."/>
            <person name="Michel G."/>
            <person name="Noel B."/>
            <person name="Valentin K."/>
            <person name="Elias M."/>
            <person name="Artiguenave F."/>
            <person name="Arun A."/>
            <person name="Aury J.M."/>
            <person name="Barbosa-Neto J.F."/>
            <person name="Bothwell J.H."/>
            <person name="Bouget F.Y."/>
            <person name="Brillet L."/>
            <person name="Cabello-Hurtado F."/>
            <person name="Capella-Gutierrez S."/>
            <person name="Charrier B."/>
            <person name="Cladiere L."/>
            <person name="Cock J.M."/>
            <person name="Coelho S.M."/>
            <person name="Colleoni C."/>
            <person name="Czjzek M."/>
            <person name="Da Silva C."/>
            <person name="Delage L."/>
            <person name="Denoeud F."/>
            <person name="Deschamps P."/>
            <person name="Dittami S.M."/>
            <person name="Gabaldon T."/>
            <person name="Gachon C.M."/>
            <person name="Groisillier A."/>
            <person name="Herve C."/>
            <person name="Jabbari K."/>
            <person name="Katinka M."/>
            <person name="Kloareg B."/>
            <person name="Kowalczyk N."/>
            <person name="Labadie K."/>
            <person name="Leblanc C."/>
            <person name="Lopez P.J."/>
            <person name="McLachlan D.H."/>
            <person name="Meslet-Cladiere L."/>
            <person name="Moustafa A."/>
            <person name="Nehr Z."/>
            <person name="Nyvall Collen P."/>
            <person name="Panaud O."/>
            <person name="Partensky F."/>
            <person name="Poulain J."/>
            <person name="Rensing S.A."/>
            <person name="Rousvoal S."/>
            <person name="Samson G."/>
            <person name="Symeonidi A."/>
            <person name="Weissenbach J."/>
            <person name="Zambounis A."/>
            <person name="Wincker P."/>
            <person name="Boyen C."/>
        </authorList>
    </citation>
    <scope>NUCLEOTIDE SEQUENCE [LARGE SCALE GENOMIC DNA]</scope>
    <source>
        <strain evidence="8">cv. Stackhouse</strain>
    </source>
</reference>
<feature type="domain" description="LNS2/PITP" evidence="6">
    <location>
        <begin position="732"/>
        <end position="888"/>
    </location>
</feature>
<dbReference type="RefSeq" id="XP_005717890.1">
    <property type="nucleotide sequence ID" value="XM_005717833.1"/>
</dbReference>
<dbReference type="Pfam" id="PF16876">
    <property type="entry name" value="Lipin_mid"/>
    <property type="match status" value="1"/>
</dbReference>
<dbReference type="PANTHER" id="PTHR12181:SF12">
    <property type="entry name" value="PHOSPHATIDATE PHOSPHATASE"/>
    <property type="match status" value="1"/>
</dbReference>
<evidence type="ECO:0000256" key="1">
    <source>
        <dbReference type="ARBA" id="ARBA00001946"/>
    </source>
</evidence>
<evidence type="ECO:0000256" key="4">
    <source>
        <dbReference type="ARBA" id="ARBA00022801"/>
    </source>
</evidence>
<dbReference type="EC" id="3.1.3.4" evidence="3"/>
<dbReference type="InterPro" id="IPR031315">
    <property type="entry name" value="LNS2/PITP"/>
</dbReference>
<dbReference type="Pfam" id="PF04571">
    <property type="entry name" value="Lipin_N"/>
    <property type="match status" value="1"/>
</dbReference>
<dbReference type="InterPro" id="IPR013209">
    <property type="entry name" value="LNS2"/>
</dbReference>
<dbReference type="KEGG" id="ccp:CHC_T00000518001"/>
<dbReference type="InterPro" id="IPR036412">
    <property type="entry name" value="HAD-like_sf"/>
</dbReference>
<evidence type="ECO:0000256" key="2">
    <source>
        <dbReference type="ARBA" id="ARBA00005476"/>
    </source>
</evidence>
<evidence type="ECO:0000313" key="8">
    <source>
        <dbReference type="Proteomes" id="UP000012073"/>
    </source>
</evidence>
<dbReference type="InterPro" id="IPR031703">
    <property type="entry name" value="Lipin_mid"/>
</dbReference>
<comment type="cofactor">
    <cofactor evidence="1">
        <name>Mg(2+)</name>
        <dbReference type="ChEBI" id="CHEBI:18420"/>
    </cofactor>
</comment>
<sequence length="952" mass="104918">MSGYMGKIFTAVSAALEFNTATLSGAIDIVVIEDDQGRRLCSPFHVRFGKLQLLKSRGIPVDIELNGQRTGLRMLLGAAGEAYFYDPKYGQKHTGDKKHPDNHSSSPAVLAEELRAETEKLDIPSITYPPSESDAVSALLNSPSMHSPTKPPFSSDMDVSNPSGSGELPMAKSDGSGIKKLSGSWSNLTSHVVETTTSDYPFGYISDSEVELTRKERAGTTEVVDEPRSPPILPSQRKWSYSVAQKPPTTHLSELSDESPEKKPTAPVSISNEGGDTYEDQNSALFGLPASPPNRHSREIDGVHAEKRSQGKSPTSPQDEPFKEEVEQQIEHKMEHSELDQITRSPKMRESLTVSVSISDIVGEEEGKLDCKSVDGYEADEDEVHDLQEQVAYVLSRPQSSPVGRRPSKISPPLVPSIGKMTRQRQDSPSIGIEHDKEYSLLQDGLMSMSSCGSLLSDDMDEAQIMELFQRHQVSFEEFKANPNMLHDPSLLFCIDNRLVELRVAVPFIFAALSFNKKMDIDLLAKLTTPTSKEEDKVPKSPPTPSRRFTWFGWASPTVVGEPLLQGEDLNVLDTANEANRKEIPDSEYPPQSQAIHVSTDSNENSVGKKQQDTGASDNANSGTESVNKAAEHENKELEDAGFREVADSVTDGPNARATDPGSSNKPVPEEPVLVSVSFADLDPESLSLRPTPEELKQLDLKPGANTIRFYVESSDVELNCRVFLWSCHTKIIISDVDGTITRSDVLGHLLPAVGRDWSQVGVAGLYSHIEKNGYKMLYLTARPIGQASQTRAFLHSVTQGSAKLPNGPVLMSPNRLVESFTREVIRRKPQEFKIAALREIRCLFSPDYNPFHAGFGNRDTDVISYRAVGLIPQRIFVVNPRGELVVMKAKFESAATYSTLQDLVESVFPDISGHAGLKKIQALMESATFNDWNYWKESLPELDLDQLLDPT</sequence>
<feature type="region of interest" description="Disordered" evidence="5">
    <location>
        <begin position="530"/>
        <end position="549"/>
    </location>
</feature>
<feature type="region of interest" description="Disordered" evidence="5">
    <location>
        <begin position="141"/>
        <end position="175"/>
    </location>
</feature>
<accession>R7QKN2</accession>
<feature type="compositionally biased region" description="Polar residues" evidence="5">
    <location>
        <begin position="237"/>
        <end position="253"/>
    </location>
</feature>
<dbReference type="AlphaFoldDB" id="R7QKN2"/>
<evidence type="ECO:0000259" key="6">
    <source>
        <dbReference type="SMART" id="SM00775"/>
    </source>
</evidence>
<evidence type="ECO:0000256" key="5">
    <source>
        <dbReference type="SAM" id="MobiDB-lite"/>
    </source>
</evidence>
<dbReference type="GO" id="GO:0008195">
    <property type="term" value="F:phosphatidate phosphatase activity"/>
    <property type="evidence" value="ECO:0007669"/>
    <property type="project" value="UniProtKB-EC"/>
</dbReference>
<dbReference type="InterPro" id="IPR007651">
    <property type="entry name" value="Lipin_N"/>
</dbReference>
<dbReference type="SMART" id="SM00775">
    <property type="entry name" value="LNS2"/>
    <property type="match status" value="1"/>
</dbReference>
<dbReference type="STRING" id="2769.R7QKN2"/>
<dbReference type="Pfam" id="PF08235">
    <property type="entry name" value="LNS2"/>
    <property type="match status" value="1"/>
</dbReference>
<keyword evidence="4" id="KW-0378">Hydrolase</keyword>
<feature type="compositionally biased region" description="Basic and acidic residues" evidence="5">
    <location>
        <begin position="296"/>
        <end position="309"/>
    </location>
</feature>
<dbReference type="Proteomes" id="UP000012073">
    <property type="component" value="Unassembled WGS sequence"/>
</dbReference>
<dbReference type="GeneID" id="17325607"/>
<dbReference type="EMBL" id="HG001893">
    <property type="protein sequence ID" value="CDF38021.1"/>
    <property type="molecule type" value="Genomic_DNA"/>
</dbReference>
<feature type="region of interest" description="Disordered" evidence="5">
    <location>
        <begin position="582"/>
        <end position="670"/>
    </location>
</feature>
<dbReference type="SUPFAM" id="SSF56784">
    <property type="entry name" value="HAD-like"/>
    <property type="match status" value="1"/>
</dbReference>
<feature type="compositionally biased region" description="Basic and acidic residues" evidence="5">
    <location>
        <begin position="630"/>
        <end position="647"/>
    </location>
</feature>
<dbReference type="Gramene" id="CDF38021">
    <property type="protein sequence ID" value="CDF38021"/>
    <property type="gene ID" value="CHC_T00000518001"/>
</dbReference>
<feature type="compositionally biased region" description="Polar residues" evidence="5">
    <location>
        <begin position="268"/>
        <end position="284"/>
    </location>
</feature>
<dbReference type="PhylomeDB" id="R7QKN2"/>